<gene>
    <name evidence="2" type="ORF">C4886_06355</name>
</gene>
<sequence length="67" mass="7689">MTDCAWECDRVLKIVLCVNCWKGVFKLPPSGEICILGDFKYRQKIRKDQSDGENTPEIRGEKIGDQN</sequence>
<name>A0A367G3T6_9FIRM</name>
<reference evidence="2 3" key="1">
    <citation type="submission" date="2018-02" db="EMBL/GenBank/DDBJ databases">
        <title>Complete genome sequencing of Faecalibacterium prausnitzii strains isolated from the human gut.</title>
        <authorList>
            <person name="Fitzgerald B.C."/>
            <person name="Shkoporov A.N."/>
            <person name="Ross P.R."/>
            <person name="Hill C."/>
        </authorList>
    </citation>
    <scope>NUCLEOTIDE SEQUENCE [LARGE SCALE GENOMIC DNA]</scope>
    <source>
        <strain evidence="2 3">APC942/31-1</strain>
    </source>
</reference>
<organism evidence="2 3">
    <name type="scientific">Blautia obeum</name>
    <dbReference type="NCBI Taxonomy" id="40520"/>
    <lineage>
        <taxon>Bacteria</taxon>
        <taxon>Bacillati</taxon>
        <taxon>Bacillota</taxon>
        <taxon>Clostridia</taxon>
        <taxon>Lachnospirales</taxon>
        <taxon>Lachnospiraceae</taxon>
        <taxon>Blautia</taxon>
    </lineage>
</organism>
<proteinExistence type="predicted"/>
<feature type="region of interest" description="Disordered" evidence="1">
    <location>
        <begin position="46"/>
        <end position="67"/>
    </location>
</feature>
<dbReference type="EMBL" id="PSQG01000007">
    <property type="protein sequence ID" value="RCH44631.1"/>
    <property type="molecule type" value="Genomic_DNA"/>
</dbReference>
<dbReference type="Proteomes" id="UP000253208">
    <property type="component" value="Unassembled WGS sequence"/>
</dbReference>
<evidence type="ECO:0000313" key="2">
    <source>
        <dbReference type="EMBL" id="RCH44631.1"/>
    </source>
</evidence>
<evidence type="ECO:0000313" key="3">
    <source>
        <dbReference type="Proteomes" id="UP000253208"/>
    </source>
</evidence>
<evidence type="ECO:0000256" key="1">
    <source>
        <dbReference type="SAM" id="MobiDB-lite"/>
    </source>
</evidence>
<dbReference type="AlphaFoldDB" id="A0A367G3T6"/>
<comment type="caution">
    <text evidence="2">The sequence shown here is derived from an EMBL/GenBank/DDBJ whole genome shotgun (WGS) entry which is preliminary data.</text>
</comment>
<protein>
    <submittedName>
        <fullName evidence="2">Uncharacterized protein</fullName>
    </submittedName>
</protein>
<accession>A0A367G3T6</accession>